<comment type="caution">
    <text evidence="4">The sequence shown here is derived from an EMBL/GenBank/DDBJ whole genome shotgun (WGS) entry which is preliminary data.</text>
</comment>
<keyword evidence="2" id="KW-0378">Hydrolase</keyword>
<evidence type="ECO:0000313" key="5">
    <source>
        <dbReference type="Proteomes" id="UP001203284"/>
    </source>
</evidence>
<dbReference type="PANTHER" id="PTHR31302:SF31">
    <property type="entry name" value="PHOSPHODIESTERASE YAEI"/>
    <property type="match status" value="1"/>
</dbReference>
<dbReference type="SUPFAM" id="SSF56300">
    <property type="entry name" value="Metallo-dependent phosphatases"/>
    <property type="match status" value="1"/>
</dbReference>
<reference evidence="4 5" key="1">
    <citation type="submission" date="2022-04" db="EMBL/GenBank/DDBJ databases">
        <authorList>
            <person name="Grouzdev D.S."/>
            <person name="Pantiukh K.S."/>
            <person name="Krutkina M.S."/>
        </authorList>
    </citation>
    <scope>NUCLEOTIDE SEQUENCE [LARGE SCALE GENOMIC DNA]</scope>
    <source>
        <strain evidence="4 5">6x-1</strain>
    </source>
</reference>
<evidence type="ECO:0000256" key="1">
    <source>
        <dbReference type="ARBA" id="ARBA00022723"/>
    </source>
</evidence>
<name>A0ABT0D6R7_9HYPH</name>
<organism evidence="4 5">
    <name type="scientific">Ancylobacter crimeensis</name>
    <dbReference type="NCBI Taxonomy" id="2579147"/>
    <lineage>
        <taxon>Bacteria</taxon>
        <taxon>Pseudomonadati</taxon>
        <taxon>Pseudomonadota</taxon>
        <taxon>Alphaproteobacteria</taxon>
        <taxon>Hyphomicrobiales</taxon>
        <taxon>Xanthobacteraceae</taxon>
        <taxon>Ancylobacter</taxon>
    </lineage>
</organism>
<protein>
    <submittedName>
        <fullName evidence="4">Metallophosphoesterase</fullName>
    </submittedName>
</protein>
<sequence>MVQLITRRTFLAGTTFVLGAPVVYGGFIEPMVRLVVTRYRPAPANWPADFPLRIAVLSDFHVADPWMGLGRVERIVAATNALQADIVLLLGDYPNNIDFAPRLVPLPELARRLADLKAPLGVWSILGNHDWWQDPEAQLTRRGPVKARIALEAAGIPVMENDVVRLDHKGHRFWLAGLGDTIALPGTGTRAYDGVHDLEGTTARIEGDEPAIMMVHEPDIFSRMPNRYALTLSGHTHGGQIRIAGWSPVSASRFGDRYRYGHIVEHGKHLIVNGGLGCSNLPVRIGVPPEIVLIELGHDSAAPGAISGAVPG</sequence>
<evidence type="ECO:0000313" key="4">
    <source>
        <dbReference type="EMBL" id="MCK0195618.1"/>
    </source>
</evidence>
<dbReference type="Gene3D" id="3.60.21.10">
    <property type="match status" value="1"/>
</dbReference>
<accession>A0ABT0D6R7</accession>
<feature type="domain" description="Calcineurin-like phosphoesterase" evidence="3">
    <location>
        <begin position="52"/>
        <end position="237"/>
    </location>
</feature>
<dbReference type="Proteomes" id="UP001203284">
    <property type="component" value="Unassembled WGS sequence"/>
</dbReference>
<dbReference type="Pfam" id="PF00149">
    <property type="entry name" value="Metallophos"/>
    <property type="match status" value="1"/>
</dbReference>
<dbReference type="RefSeq" id="WP_247025900.1">
    <property type="nucleotide sequence ID" value="NZ_JALKCH010000001.1"/>
</dbReference>
<dbReference type="InterPro" id="IPR051158">
    <property type="entry name" value="Metallophosphoesterase_sf"/>
</dbReference>
<evidence type="ECO:0000259" key="3">
    <source>
        <dbReference type="Pfam" id="PF00149"/>
    </source>
</evidence>
<evidence type="ECO:0000256" key="2">
    <source>
        <dbReference type="ARBA" id="ARBA00022801"/>
    </source>
</evidence>
<proteinExistence type="predicted"/>
<keyword evidence="5" id="KW-1185">Reference proteome</keyword>
<keyword evidence="1" id="KW-0479">Metal-binding</keyword>
<dbReference type="InterPro" id="IPR004843">
    <property type="entry name" value="Calcineurin-like_PHP"/>
</dbReference>
<dbReference type="EMBL" id="JALKCH010000001">
    <property type="protein sequence ID" value="MCK0195618.1"/>
    <property type="molecule type" value="Genomic_DNA"/>
</dbReference>
<dbReference type="PANTHER" id="PTHR31302">
    <property type="entry name" value="TRANSMEMBRANE PROTEIN WITH METALLOPHOSPHOESTERASE DOMAIN-RELATED"/>
    <property type="match status" value="1"/>
</dbReference>
<dbReference type="InterPro" id="IPR029052">
    <property type="entry name" value="Metallo-depent_PP-like"/>
</dbReference>
<gene>
    <name evidence="4" type="ORF">MWN34_01700</name>
</gene>